<comment type="caution">
    <text evidence="2">The sequence shown here is derived from an EMBL/GenBank/DDBJ whole genome shotgun (WGS) entry which is preliminary data.</text>
</comment>
<dbReference type="STRING" id="128403.WA1_23325"/>
<sequence length="83" mass="9099">MSTVQLEIPEEVLISLKETPETIAKELQILAAVKLFELGKLSSGRAAQLAGISRVQFLLLLGQYQVSPFALTTDELERDVNNA</sequence>
<dbReference type="InterPro" id="IPR052264">
    <property type="entry name" value="UPF0175_domain"/>
</dbReference>
<accession>A0A139X8T5</accession>
<proteinExistence type="inferred from homology"/>
<dbReference type="PANTHER" id="PTHR37525">
    <property type="entry name" value="UPF0175 PROTEIN SSL1255"/>
    <property type="match status" value="1"/>
</dbReference>
<dbReference type="OrthoDB" id="331726at2"/>
<keyword evidence="3" id="KW-1185">Reference proteome</keyword>
<dbReference type="AlphaFoldDB" id="A0A139X8T5"/>
<organism evidence="2 3">
    <name type="scientific">Scytonema hofmannii PCC 7110</name>
    <dbReference type="NCBI Taxonomy" id="128403"/>
    <lineage>
        <taxon>Bacteria</taxon>
        <taxon>Bacillati</taxon>
        <taxon>Cyanobacteriota</taxon>
        <taxon>Cyanophyceae</taxon>
        <taxon>Nostocales</taxon>
        <taxon>Scytonemataceae</taxon>
        <taxon>Scytonema</taxon>
    </lineage>
</organism>
<gene>
    <name evidence="2" type="ORF">WA1_23325</name>
</gene>
<dbReference type="InterPro" id="IPR005368">
    <property type="entry name" value="UPF0175"/>
</dbReference>
<dbReference type="Pfam" id="PF03683">
    <property type="entry name" value="UPF0175"/>
    <property type="match status" value="1"/>
</dbReference>
<evidence type="ECO:0000313" key="3">
    <source>
        <dbReference type="Proteomes" id="UP000076925"/>
    </source>
</evidence>
<evidence type="ECO:0000313" key="2">
    <source>
        <dbReference type="EMBL" id="KYC41108.1"/>
    </source>
</evidence>
<dbReference type="PANTHER" id="PTHR37525:SF1">
    <property type="entry name" value="UPF0175 PROTEIN SSL1255"/>
    <property type="match status" value="1"/>
</dbReference>
<protein>
    <submittedName>
        <fullName evidence="2">Uncharacterized protein</fullName>
    </submittedName>
</protein>
<dbReference type="Proteomes" id="UP000076925">
    <property type="component" value="Unassembled WGS sequence"/>
</dbReference>
<reference evidence="2 3" key="1">
    <citation type="journal article" date="2013" name="Genome Biol. Evol.">
        <title>Genomes of Stigonematalean cyanobacteria (subsection V) and the evolution of oxygenic photosynthesis from prokaryotes to plastids.</title>
        <authorList>
            <person name="Dagan T."/>
            <person name="Roettger M."/>
            <person name="Stucken K."/>
            <person name="Landan G."/>
            <person name="Koch R."/>
            <person name="Major P."/>
            <person name="Gould S.B."/>
            <person name="Goremykin V.V."/>
            <person name="Rippka R."/>
            <person name="Tandeau de Marsac N."/>
            <person name="Gugger M."/>
            <person name="Lockhart P.J."/>
            <person name="Allen J.F."/>
            <person name="Brune I."/>
            <person name="Maus I."/>
            <person name="Puhler A."/>
            <person name="Martin W.F."/>
        </authorList>
    </citation>
    <scope>NUCLEOTIDE SEQUENCE [LARGE SCALE GENOMIC DNA]</scope>
    <source>
        <strain evidence="2 3">PCC 7110</strain>
    </source>
</reference>
<comment type="similarity">
    <text evidence="1">Belongs to the UPF0175 family.</text>
</comment>
<dbReference type="EMBL" id="ANNX02000025">
    <property type="protein sequence ID" value="KYC41108.1"/>
    <property type="molecule type" value="Genomic_DNA"/>
</dbReference>
<evidence type="ECO:0000256" key="1">
    <source>
        <dbReference type="ARBA" id="ARBA00005651"/>
    </source>
</evidence>
<name>A0A139X8T5_9CYAN</name>